<feature type="non-terminal residue" evidence="1">
    <location>
        <position position="1"/>
    </location>
</feature>
<dbReference type="EMBL" id="LAZR01019582">
    <property type="protein sequence ID" value="KKL92015.1"/>
    <property type="molecule type" value="Genomic_DNA"/>
</dbReference>
<organism evidence="1">
    <name type="scientific">marine sediment metagenome</name>
    <dbReference type="NCBI Taxonomy" id="412755"/>
    <lineage>
        <taxon>unclassified sequences</taxon>
        <taxon>metagenomes</taxon>
        <taxon>ecological metagenomes</taxon>
    </lineage>
</organism>
<protein>
    <submittedName>
        <fullName evidence="1">Uncharacterized protein</fullName>
    </submittedName>
</protein>
<dbReference type="AlphaFoldDB" id="A0A0F9IDY5"/>
<reference evidence="1" key="1">
    <citation type="journal article" date="2015" name="Nature">
        <title>Complex archaea that bridge the gap between prokaryotes and eukaryotes.</title>
        <authorList>
            <person name="Spang A."/>
            <person name="Saw J.H."/>
            <person name="Jorgensen S.L."/>
            <person name="Zaremba-Niedzwiedzka K."/>
            <person name="Martijn J."/>
            <person name="Lind A.E."/>
            <person name="van Eijk R."/>
            <person name="Schleper C."/>
            <person name="Guy L."/>
            <person name="Ettema T.J."/>
        </authorList>
    </citation>
    <scope>NUCLEOTIDE SEQUENCE</scope>
</reference>
<proteinExistence type="predicted"/>
<gene>
    <name evidence="1" type="ORF">LCGC14_1888960</name>
</gene>
<sequence>AKTAVTRRGSKFSGLVTFCASYDGAIKCTAYQENEVDYVRVEKIPWLGTGENQLLYDGPLGKDPQDTS</sequence>
<comment type="caution">
    <text evidence="1">The sequence shown here is derived from an EMBL/GenBank/DDBJ whole genome shotgun (WGS) entry which is preliminary data.</text>
</comment>
<name>A0A0F9IDY5_9ZZZZ</name>
<accession>A0A0F9IDY5</accession>
<evidence type="ECO:0000313" key="1">
    <source>
        <dbReference type="EMBL" id="KKL92015.1"/>
    </source>
</evidence>